<protein>
    <submittedName>
        <fullName evidence="2">Digalactosyldiacylglycerol synthase 1</fullName>
    </submittedName>
</protein>
<reference evidence="2 3" key="1">
    <citation type="journal article" date="2018" name="Sci. Data">
        <title>The draft genome sequence of cork oak.</title>
        <authorList>
            <person name="Ramos A.M."/>
            <person name="Usie A."/>
            <person name="Barbosa P."/>
            <person name="Barros P.M."/>
            <person name="Capote T."/>
            <person name="Chaves I."/>
            <person name="Simoes F."/>
            <person name="Abreu I."/>
            <person name="Carrasquinho I."/>
            <person name="Faro C."/>
            <person name="Guimaraes J.B."/>
            <person name="Mendonca D."/>
            <person name="Nobrega F."/>
            <person name="Rodrigues L."/>
            <person name="Saibo N.J.M."/>
            <person name="Varela M.C."/>
            <person name="Egas C."/>
            <person name="Matos J."/>
            <person name="Miguel C.M."/>
            <person name="Oliveira M.M."/>
            <person name="Ricardo C.P."/>
            <person name="Goncalves S."/>
        </authorList>
    </citation>
    <scope>NUCLEOTIDE SEQUENCE [LARGE SCALE GENOMIC DNA]</scope>
    <source>
        <strain evidence="3">cv. HL8</strain>
    </source>
</reference>
<proteinExistence type="predicted"/>
<dbReference type="Proteomes" id="UP000237347">
    <property type="component" value="Unassembled WGS sequence"/>
</dbReference>
<keyword evidence="3" id="KW-1185">Reference proteome</keyword>
<name>A0AAW0JGP8_QUESU</name>
<comment type="caution">
    <text evidence="2">The sequence shown here is derived from an EMBL/GenBank/DDBJ whole genome shotgun (WGS) entry which is preliminary data.</text>
</comment>
<evidence type="ECO:0000256" key="1">
    <source>
        <dbReference type="SAM" id="MobiDB-lite"/>
    </source>
</evidence>
<feature type="region of interest" description="Disordered" evidence="1">
    <location>
        <begin position="68"/>
        <end position="94"/>
    </location>
</feature>
<feature type="compositionally biased region" description="Low complexity" evidence="1">
    <location>
        <begin position="85"/>
        <end position="94"/>
    </location>
</feature>
<evidence type="ECO:0000313" key="2">
    <source>
        <dbReference type="EMBL" id="KAK7825642.1"/>
    </source>
</evidence>
<evidence type="ECO:0000313" key="3">
    <source>
        <dbReference type="Proteomes" id="UP000237347"/>
    </source>
</evidence>
<organism evidence="2 3">
    <name type="scientific">Quercus suber</name>
    <name type="common">Cork oak</name>
    <dbReference type="NCBI Taxonomy" id="58331"/>
    <lineage>
        <taxon>Eukaryota</taxon>
        <taxon>Viridiplantae</taxon>
        <taxon>Streptophyta</taxon>
        <taxon>Embryophyta</taxon>
        <taxon>Tracheophyta</taxon>
        <taxon>Spermatophyta</taxon>
        <taxon>Magnoliopsida</taxon>
        <taxon>eudicotyledons</taxon>
        <taxon>Gunneridae</taxon>
        <taxon>Pentapetalae</taxon>
        <taxon>rosids</taxon>
        <taxon>fabids</taxon>
        <taxon>Fagales</taxon>
        <taxon>Fagaceae</taxon>
        <taxon>Quercus</taxon>
    </lineage>
</organism>
<dbReference type="AlphaFoldDB" id="A0AAW0JGP8"/>
<accession>A0AAW0JGP8</accession>
<gene>
    <name evidence="2" type="primary">DGD1_10</name>
    <name evidence="2" type="ORF">CFP56_032953</name>
</gene>
<sequence length="133" mass="15420">MTWLLTNNRVELVNQDFELKLVGALGPSFMVSTLTWRVLRNITNRKRRTKTQRERLILSSPEIFKERRETQAFSESAMDNENRATTSSSSSLNSSTFSFISKGWREVRDSMDADIQLMRHRANTFKNLATSLD</sequence>
<dbReference type="EMBL" id="PKMF04000569">
    <property type="protein sequence ID" value="KAK7825642.1"/>
    <property type="molecule type" value="Genomic_DNA"/>
</dbReference>